<comment type="caution">
    <text evidence="3">The sequence shown here is derived from an EMBL/GenBank/DDBJ whole genome shotgun (WGS) entry which is preliminary data.</text>
</comment>
<feature type="region of interest" description="Disordered" evidence="1">
    <location>
        <begin position="349"/>
        <end position="381"/>
    </location>
</feature>
<dbReference type="AlphaFoldDB" id="A0A4Z0GMH8"/>
<evidence type="ECO:0000313" key="4">
    <source>
        <dbReference type="Proteomes" id="UP000297948"/>
    </source>
</evidence>
<feature type="transmembrane region" description="Helical" evidence="2">
    <location>
        <begin position="187"/>
        <end position="207"/>
    </location>
</feature>
<dbReference type="Proteomes" id="UP000297948">
    <property type="component" value="Unassembled WGS sequence"/>
</dbReference>
<gene>
    <name evidence="3" type="ORF">E4099_23585</name>
</gene>
<feature type="transmembrane region" description="Helical" evidence="2">
    <location>
        <begin position="131"/>
        <end position="149"/>
    </location>
</feature>
<keyword evidence="4" id="KW-1185">Reference proteome</keyword>
<evidence type="ECO:0000256" key="2">
    <source>
        <dbReference type="SAM" id="Phobius"/>
    </source>
</evidence>
<feature type="compositionally biased region" description="Gly residues" evidence="1">
    <location>
        <begin position="354"/>
        <end position="363"/>
    </location>
</feature>
<keyword evidence="2" id="KW-0812">Transmembrane</keyword>
<dbReference type="EMBL" id="SRID01000275">
    <property type="protein sequence ID" value="TGA97335.1"/>
    <property type="molecule type" value="Genomic_DNA"/>
</dbReference>
<keyword evidence="2" id="KW-0472">Membrane</keyword>
<feature type="transmembrane region" description="Helical" evidence="2">
    <location>
        <begin position="298"/>
        <end position="320"/>
    </location>
</feature>
<name>A0A4Z0GMH8_9ACTN</name>
<dbReference type="RefSeq" id="WP_135341124.1">
    <property type="nucleotide sequence ID" value="NZ_JBHLTX010000026.1"/>
</dbReference>
<keyword evidence="2" id="KW-1133">Transmembrane helix</keyword>
<reference evidence="3 4" key="1">
    <citation type="submission" date="2019-03" db="EMBL/GenBank/DDBJ databases">
        <authorList>
            <person name="Gonzalez-Pimentel J.L."/>
        </authorList>
    </citation>
    <scope>NUCLEOTIDE SEQUENCE [LARGE SCALE GENOMIC DNA]</scope>
    <source>
        <strain evidence="3 4">JCM 31289</strain>
    </source>
</reference>
<organism evidence="3 4">
    <name type="scientific">Streptomyces palmae</name>
    <dbReference type="NCBI Taxonomy" id="1701085"/>
    <lineage>
        <taxon>Bacteria</taxon>
        <taxon>Bacillati</taxon>
        <taxon>Actinomycetota</taxon>
        <taxon>Actinomycetes</taxon>
        <taxon>Kitasatosporales</taxon>
        <taxon>Streptomycetaceae</taxon>
        <taxon>Streptomyces</taxon>
    </lineage>
</organism>
<feature type="transmembrane region" description="Helical" evidence="2">
    <location>
        <begin position="237"/>
        <end position="254"/>
    </location>
</feature>
<evidence type="ECO:0000313" key="3">
    <source>
        <dbReference type="EMBL" id="TGA97335.1"/>
    </source>
</evidence>
<feature type="transmembrane region" description="Helical" evidence="2">
    <location>
        <begin position="63"/>
        <end position="84"/>
    </location>
</feature>
<feature type="transmembrane region" description="Helical" evidence="2">
    <location>
        <begin position="91"/>
        <end position="111"/>
    </location>
</feature>
<feature type="transmembrane region" description="Helical" evidence="2">
    <location>
        <begin position="12"/>
        <end position="31"/>
    </location>
</feature>
<sequence length="381" mass="39424">MGQGQILTRGTRTFGALVCAVLGLLSLAWIIRDLDEANETSNLWWSWAIGSWSWPSGTWGGGFGSGLVDLALLVLCLFTGVTVVRSPSAAGALGALGAVVVLLRLPLLWTIQADWLDGAPFPDGFRTRATLTGWADVLLGLALLVAVAVGRRPAPPAGQGHTTAPAGYGYPAPLAERPPTVPAPGPGVLASLFFAGTAAAIAGWQIYWAQERDWDVYKDRITGDHVLGTVLAPPPAWAAWAVALLALAAAVAAGRRTDYARPLGMIVATLILADGIAITSFLFKLKVVQHFDELPSEGTLFVLTAFFYVLAGLVALVAMAQRGLRPGEGWPRPGAPGYGAPGGYGYPASPLGYGPTGPGGGNLPPGTPPPPPMPPSTGSGW</sequence>
<feature type="transmembrane region" description="Helical" evidence="2">
    <location>
        <begin position="263"/>
        <end position="283"/>
    </location>
</feature>
<accession>A0A4Z0GMH8</accession>
<feature type="compositionally biased region" description="Pro residues" evidence="1">
    <location>
        <begin position="365"/>
        <end position="375"/>
    </location>
</feature>
<dbReference type="OrthoDB" id="4302326at2"/>
<evidence type="ECO:0000256" key="1">
    <source>
        <dbReference type="SAM" id="MobiDB-lite"/>
    </source>
</evidence>
<protein>
    <submittedName>
        <fullName evidence="3">Uncharacterized protein</fullName>
    </submittedName>
</protein>
<proteinExistence type="predicted"/>